<dbReference type="Gene3D" id="3.40.50.410">
    <property type="entry name" value="von Willebrand factor, type A domain"/>
    <property type="match status" value="1"/>
</dbReference>
<keyword evidence="2" id="KW-0812">Transmembrane</keyword>
<accession>A0A423U2M5</accession>
<dbReference type="InterPro" id="IPR036465">
    <property type="entry name" value="vWFA_dom_sf"/>
</dbReference>
<dbReference type="GO" id="GO:0032991">
    <property type="term" value="C:protein-containing complex"/>
    <property type="evidence" value="ECO:0007669"/>
    <property type="project" value="UniProtKB-ARBA"/>
</dbReference>
<keyword evidence="5" id="KW-1185">Reference proteome</keyword>
<dbReference type="CDD" id="cd00063">
    <property type="entry name" value="FN3"/>
    <property type="match status" value="1"/>
</dbReference>
<name>A0A423U2M5_PENVA</name>
<dbReference type="CDD" id="cd00198">
    <property type="entry name" value="vWFA"/>
    <property type="match status" value="1"/>
</dbReference>
<reference evidence="4 5" key="1">
    <citation type="submission" date="2018-04" db="EMBL/GenBank/DDBJ databases">
        <authorList>
            <person name="Zhang X."/>
            <person name="Yuan J."/>
            <person name="Li F."/>
            <person name="Xiang J."/>
        </authorList>
    </citation>
    <scope>NUCLEOTIDE SEQUENCE [LARGE SCALE GENOMIC DNA]</scope>
    <source>
        <tissue evidence="4">Muscle</tissue>
    </source>
</reference>
<comment type="subcellular location">
    <subcellularLocation>
        <location evidence="1">Secreted</location>
        <location evidence="1">Extracellular space</location>
    </subcellularLocation>
</comment>
<evidence type="ECO:0000313" key="5">
    <source>
        <dbReference type="Proteomes" id="UP000283509"/>
    </source>
</evidence>
<dbReference type="OrthoDB" id="6352729at2759"/>
<dbReference type="InterPro" id="IPR003961">
    <property type="entry name" value="FN3_dom"/>
</dbReference>
<keyword evidence="2" id="KW-1133">Transmembrane helix</keyword>
<feature type="domain" description="VWFA" evidence="3">
    <location>
        <begin position="261"/>
        <end position="432"/>
    </location>
</feature>
<comment type="caution">
    <text evidence="4">The sequence shown here is derived from an EMBL/GenBank/DDBJ whole genome shotgun (WGS) entry which is preliminary data.</text>
</comment>
<dbReference type="InterPro" id="IPR051266">
    <property type="entry name" value="CLCR"/>
</dbReference>
<dbReference type="Pfam" id="PF08434">
    <property type="entry name" value="CLCA"/>
    <property type="match status" value="1"/>
</dbReference>
<dbReference type="InterPro" id="IPR013642">
    <property type="entry name" value="CLCA_N"/>
</dbReference>
<dbReference type="Gene3D" id="2.60.40.10">
    <property type="entry name" value="Immunoglobulins"/>
    <property type="match status" value="1"/>
</dbReference>
<evidence type="ECO:0000256" key="2">
    <source>
        <dbReference type="SAM" id="Phobius"/>
    </source>
</evidence>
<evidence type="ECO:0000256" key="1">
    <source>
        <dbReference type="ARBA" id="ARBA00004239"/>
    </source>
</evidence>
<keyword evidence="2" id="KW-0472">Membrane</keyword>
<dbReference type="EMBL" id="QCYY01000755">
    <property type="protein sequence ID" value="ROT82960.1"/>
    <property type="molecule type" value="Genomic_DNA"/>
</dbReference>
<dbReference type="PANTHER" id="PTHR10579">
    <property type="entry name" value="CALCIUM-ACTIVATED CHLORIDE CHANNEL REGULATOR"/>
    <property type="match status" value="1"/>
</dbReference>
<gene>
    <name evidence="4" type="ORF">C7M84_023861</name>
</gene>
<dbReference type="InterPro" id="IPR013783">
    <property type="entry name" value="Ig-like_fold"/>
</dbReference>
<dbReference type="AlphaFoldDB" id="A0A423U2M5"/>
<protein>
    <recommendedName>
        <fullName evidence="3">VWFA domain-containing protein</fullName>
    </recommendedName>
</protein>
<dbReference type="PANTHER" id="PTHR10579:SF177">
    <property type="entry name" value="CALCIUM-ACTIVATED CHLORIDE CHANNEL REGULATOR 4-LIKE PROTEIN"/>
    <property type="match status" value="1"/>
</dbReference>
<dbReference type="GO" id="GO:0005576">
    <property type="term" value="C:extracellular region"/>
    <property type="evidence" value="ECO:0007669"/>
    <property type="project" value="UniProtKB-SubCell"/>
</dbReference>
<evidence type="ECO:0000313" key="4">
    <source>
        <dbReference type="EMBL" id="ROT82960.1"/>
    </source>
</evidence>
<reference evidence="4 5" key="2">
    <citation type="submission" date="2019-01" db="EMBL/GenBank/DDBJ databases">
        <title>The decoding of complex shrimp genome reveals the adaptation for benthos swimmer, frequently molting mechanism and breeding impact on genome.</title>
        <authorList>
            <person name="Sun Y."/>
            <person name="Gao Y."/>
            <person name="Yu Y."/>
        </authorList>
    </citation>
    <scope>NUCLEOTIDE SEQUENCE [LARGE SCALE GENOMIC DNA]</scope>
    <source>
        <tissue evidence="4">Muscle</tissue>
    </source>
</reference>
<sequence length="889" mass="97351">MFNEASRRLFAATRGRAYFRSVKILIPKSWSFTAVNDTALSENFEDSDVRIDIANSVYKNQPYTQQTGTCGTPGQYIHLTPEYLTDRAQAAWWGPRGKAFLMEWAKFRWGVFDELGYPGDDSFPLFYSNSADGGTVYPTYCADTLVEGRMIDKGGRGACGLNEMGDPDDNCRFLPYRSQTAASSLMSYPFIFSDTIVDFCDEASSDRPHNPHAPTKQNLFCRGKSVWEVMREHPDFADGNNPPTERYVDPEVALVQHVDANYALVLDYSGSMNDHYRILKLQKTARRWLLHEVADGSEVAIIKFSKHAKLVHGLSRIEGAESRKALAESLDVTADGGTSIGAGLYAAVKKILKGRKNPVILLITDGEENENPRIDHIIDHVIASGVRVVTVAFGEEADPKLERVAQVTGGKTFTVNDIDEGHMLEDAFHGALTYQPPPSRQNATVTIDEKVYRGSGDTASETFLVDFTVGRNLVFRLDTDDRAHVTSSPHLIRPTGGIIGGAEFDPSSFVWTINVPMAEQGEWKWQVGVSGNPEKFVRVKITAQTRDPDIHPITTKAWMSSGAHDVNATTDRVIIYAEVKQGNNPVVNARVIALVTPPNESDRGEVYELLDNGQGADIQAGDGIYSRYMTRYTTTGRYSVKAQVTDGGTAVINRGFLTAPAQRTRRDLRETIEERPPYCCGNIIPLDQENAFNTGTFNRISVAGSVKVIEIPEGDTQPPSPVRDFKVSLGCCSDLGDASHNLTLTWTAPGDDLDDGTVSSYVVRVSTSASDLQEDAFNDAPNDTLVNISSAMDGILVRAGEKVTVNVYLDLDLHQSNYFALRAIDDAGLTSMVSNIDILGSELLVAAPAVLVIPVWAIVLIAAILLLLAVASCVVLSSRNTGKYDCVES</sequence>
<evidence type="ECO:0000259" key="3">
    <source>
        <dbReference type="PROSITE" id="PS50234"/>
    </source>
</evidence>
<proteinExistence type="predicted"/>
<dbReference type="SUPFAM" id="SSF53300">
    <property type="entry name" value="vWA-like"/>
    <property type="match status" value="1"/>
</dbReference>
<dbReference type="Pfam" id="PF00092">
    <property type="entry name" value="VWA"/>
    <property type="match status" value="1"/>
</dbReference>
<dbReference type="PROSITE" id="PS50234">
    <property type="entry name" value="VWFA"/>
    <property type="match status" value="1"/>
</dbReference>
<dbReference type="InterPro" id="IPR002035">
    <property type="entry name" value="VWF_A"/>
</dbReference>
<dbReference type="SMART" id="SM00327">
    <property type="entry name" value="VWA"/>
    <property type="match status" value="1"/>
</dbReference>
<feature type="transmembrane region" description="Helical" evidence="2">
    <location>
        <begin position="843"/>
        <end position="876"/>
    </location>
</feature>
<organism evidence="4 5">
    <name type="scientific">Penaeus vannamei</name>
    <name type="common">Whiteleg shrimp</name>
    <name type="synonym">Litopenaeus vannamei</name>
    <dbReference type="NCBI Taxonomy" id="6689"/>
    <lineage>
        <taxon>Eukaryota</taxon>
        <taxon>Metazoa</taxon>
        <taxon>Ecdysozoa</taxon>
        <taxon>Arthropoda</taxon>
        <taxon>Crustacea</taxon>
        <taxon>Multicrustacea</taxon>
        <taxon>Malacostraca</taxon>
        <taxon>Eumalacostraca</taxon>
        <taxon>Eucarida</taxon>
        <taxon>Decapoda</taxon>
        <taxon>Dendrobranchiata</taxon>
        <taxon>Penaeoidea</taxon>
        <taxon>Penaeidae</taxon>
        <taxon>Penaeus</taxon>
    </lineage>
</organism>
<dbReference type="NCBIfam" id="NF041940">
    <property type="entry name" value="choice_anch_X"/>
    <property type="match status" value="1"/>
</dbReference>
<dbReference type="Proteomes" id="UP000283509">
    <property type="component" value="Unassembled WGS sequence"/>
</dbReference>
<dbReference type="STRING" id="6689.A0A423U2M5"/>